<feature type="modified residue" description="4-aspartylphosphate" evidence="4">
    <location>
        <position position="52"/>
    </location>
</feature>
<name>A0ABR9VGM4_9CYAN</name>
<dbReference type="PANTHER" id="PTHR44591:SF3">
    <property type="entry name" value="RESPONSE REGULATORY DOMAIN-CONTAINING PROTEIN"/>
    <property type="match status" value="1"/>
</dbReference>
<dbReference type="Gene3D" id="1.10.287.130">
    <property type="match status" value="1"/>
</dbReference>
<dbReference type="InterPro" id="IPR001789">
    <property type="entry name" value="Sig_transdc_resp-reg_receiver"/>
</dbReference>
<keyword evidence="7" id="KW-1185">Reference proteome</keyword>
<dbReference type="InterPro" id="IPR036097">
    <property type="entry name" value="HisK_dim/P_sf"/>
</dbReference>
<dbReference type="EC" id="2.7.13.3" evidence="2"/>
<evidence type="ECO:0000313" key="7">
    <source>
        <dbReference type="Proteomes" id="UP000606776"/>
    </source>
</evidence>
<dbReference type="PROSITE" id="PS50110">
    <property type="entry name" value="RESPONSE_REGULATORY"/>
    <property type="match status" value="1"/>
</dbReference>
<dbReference type="PANTHER" id="PTHR44591">
    <property type="entry name" value="STRESS RESPONSE REGULATOR PROTEIN 1"/>
    <property type="match status" value="1"/>
</dbReference>
<dbReference type="Proteomes" id="UP000606776">
    <property type="component" value="Unassembled WGS sequence"/>
</dbReference>
<feature type="domain" description="Response regulatory" evidence="5">
    <location>
        <begin position="3"/>
        <end position="119"/>
    </location>
</feature>
<dbReference type="SUPFAM" id="SSF52172">
    <property type="entry name" value="CheY-like"/>
    <property type="match status" value="1"/>
</dbReference>
<dbReference type="InterPro" id="IPR011006">
    <property type="entry name" value="CheY-like_superfamily"/>
</dbReference>
<evidence type="ECO:0000256" key="3">
    <source>
        <dbReference type="ARBA" id="ARBA00022553"/>
    </source>
</evidence>
<evidence type="ECO:0000259" key="5">
    <source>
        <dbReference type="PROSITE" id="PS50110"/>
    </source>
</evidence>
<accession>A0ABR9VGM4</accession>
<dbReference type="InterPro" id="IPR050595">
    <property type="entry name" value="Bact_response_regulator"/>
</dbReference>
<gene>
    <name evidence="6" type="ORF">IQ227_16810</name>
</gene>
<evidence type="ECO:0000313" key="6">
    <source>
        <dbReference type="EMBL" id="MBE9237639.1"/>
    </source>
</evidence>
<evidence type="ECO:0000256" key="4">
    <source>
        <dbReference type="PROSITE-ProRule" id="PRU00169"/>
    </source>
</evidence>
<reference evidence="6 7" key="1">
    <citation type="submission" date="2020-10" db="EMBL/GenBank/DDBJ databases">
        <authorList>
            <person name="Castelo-Branco R."/>
            <person name="Eusebio N."/>
            <person name="Adriana R."/>
            <person name="Vieira A."/>
            <person name="Brugerolle De Fraissinette N."/>
            <person name="Rezende De Castro R."/>
            <person name="Schneider M.P."/>
            <person name="Vasconcelos V."/>
            <person name="Leao P.N."/>
        </authorList>
    </citation>
    <scope>NUCLEOTIDE SEQUENCE [LARGE SCALE GENOMIC DNA]</scope>
    <source>
        <strain evidence="6 7">LEGE 00250</strain>
    </source>
</reference>
<dbReference type="RefSeq" id="WP_187040330.1">
    <property type="nucleotide sequence ID" value="NZ_JADEWB010000108.1"/>
</dbReference>
<dbReference type="Gene3D" id="3.40.50.2300">
    <property type="match status" value="1"/>
</dbReference>
<proteinExistence type="predicted"/>
<comment type="caution">
    <text evidence="6">The sequence shown here is derived from an EMBL/GenBank/DDBJ whole genome shotgun (WGS) entry which is preliminary data.</text>
</comment>
<dbReference type="SUPFAM" id="SSF47384">
    <property type="entry name" value="Homodimeric domain of signal transducing histidine kinase"/>
    <property type="match status" value="1"/>
</dbReference>
<organism evidence="6 7">
    <name type="scientific">Sphaerospermopsis aphanizomenoides LEGE 00250</name>
    <dbReference type="NCBI Taxonomy" id="2777972"/>
    <lineage>
        <taxon>Bacteria</taxon>
        <taxon>Bacillati</taxon>
        <taxon>Cyanobacteriota</taxon>
        <taxon>Cyanophyceae</taxon>
        <taxon>Nostocales</taxon>
        <taxon>Aphanizomenonaceae</taxon>
        <taxon>Sphaerospermopsis</taxon>
        <taxon>Sphaerospermopsis aphanizomenoides</taxon>
    </lineage>
</organism>
<comment type="catalytic activity">
    <reaction evidence="1">
        <text>ATP + protein L-histidine = ADP + protein N-phospho-L-histidine.</text>
        <dbReference type="EC" id="2.7.13.3"/>
    </reaction>
</comment>
<protein>
    <recommendedName>
        <fullName evidence="2">histidine kinase</fullName>
        <ecNumber evidence="2">2.7.13.3</ecNumber>
    </recommendedName>
</protein>
<dbReference type="CDD" id="cd17574">
    <property type="entry name" value="REC_OmpR"/>
    <property type="match status" value="1"/>
</dbReference>
<dbReference type="Pfam" id="PF00512">
    <property type="entry name" value="HisKA"/>
    <property type="match status" value="1"/>
</dbReference>
<dbReference type="Pfam" id="PF00072">
    <property type="entry name" value="Response_reg"/>
    <property type="match status" value="1"/>
</dbReference>
<evidence type="ECO:0000256" key="2">
    <source>
        <dbReference type="ARBA" id="ARBA00012438"/>
    </source>
</evidence>
<dbReference type="EMBL" id="JADEWB010000108">
    <property type="protein sequence ID" value="MBE9237639.1"/>
    <property type="molecule type" value="Genomic_DNA"/>
</dbReference>
<dbReference type="SMART" id="SM00448">
    <property type="entry name" value="REC"/>
    <property type="match status" value="1"/>
</dbReference>
<sequence length="238" mass="27391">MSLILVIEDETQILLNLQEILELAEFSVITAENGKIGLKLAKIKKPDLIICDIMMPEVDGYEVLTQLRQDPKCADIPFIFLTAKANRNDLRQGMGLGADDYISKPFETFEILEAVKARLERHSLSHQAYLQENQKTETLQQEIKKNRTDLQNSQQLAQIRGNLLETISQDLRNPLSSINMAIYMLKQAKNEKEREKYLLILKEAYTQELDILNEVDSLRELLTAENTKLLRNYKLLGE</sequence>
<dbReference type="CDD" id="cd00082">
    <property type="entry name" value="HisKA"/>
    <property type="match status" value="1"/>
</dbReference>
<dbReference type="InterPro" id="IPR003661">
    <property type="entry name" value="HisK_dim/P_dom"/>
</dbReference>
<keyword evidence="3 4" id="KW-0597">Phosphoprotein</keyword>
<evidence type="ECO:0000256" key="1">
    <source>
        <dbReference type="ARBA" id="ARBA00000085"/>
    </source>
</evidence>